<dbReference type="AlphaFoldDB" id="G0LH00"/>
<dbReference type="Pfam" id="PF24368">
    <property type="entry name" value="DUF7524"/>
    <property type="match status" value="1"/>
</dbReference>
<dbReference type="EMBL" id="FR746099">
    <property type="protein sequence ID" value="CCC39702.1"/>
    <property type="molecule type" value="Genomic_DNA"/>
</dbReference>
<dbReference type="InterPro" id="IPR055946">
    <property type="entry name" value="DUF7524"/>
</dbReference>
<evidence type="ECO:0000313" key="2">
    <source>
        <dbReference type="EMBL" id="CCC39702.1"/>
    </source>
</evidence>
<dbReference type="RefSeq" id="WP_014555504.1">
    <property type="nucleotide sequence ID" value="NC_017459.1"/>
</dbReference>
<protein>
    <submittedName>
        <fullName evidence="2">Uncharacterized protein</fullName>
    </submittedName>
</protein>
<accession>G0LH00</accession>
<proteinExistence type="predicted"/>
<evidence type="ECO:0000256" key="1">
    <source>
        <dbReference type="SAM" id="Phobius"/>
    </source>
</evidence>
<name>G0LH00_HALWC</name>
<keyword evidence="1" id="KW-1133">Transmembrane helix</keyword>
<feature type="transmembrane region" description="Helical" evidence="1">
    <location>
        <begin position="178"/>
        <end position="197"/>
    </location>
</feature>
<reference evidence="2 3" key="1">
    <citation type="journal article" date="2011" name="PLoS ONE">
        <title>Haloquadratum walsbyi: limited diversity in a global pond.</title>
        <authorList>
            <person name="Dyall-Smith M."/>
            <person name="Pfeiffer F."/>
            <person name="Klee K."/>
            <person name="Palm P."/>
            <person name="Gross K."/>
            <person name="Schuster S.C."/>
            <person name="Rampp M."/>
            <person name="Oesterhelt D."/>
        </authorList>
    </citation>
    <scope>NUCLEOTIDE SEQUENCE [LARGE SCALE GENOMIC DNA]</scope>
    <source>
        <strain evidence="3">DSM 16854 / JCM 12705 / C23</strain>
    </source>
</reference>
<evidence type="ECO:0000313" key="3">
    <source>
        <dbReference type="Proteomes" id="UP000007954"/>
    </source>
</evidence>
<organism evidence="2 3">
    <name type="scientific">Haloquadratum walsbyi (strain DSM 16854 / JCM 12705 / C23)</name>
    <dbReference type="NCBI Taxonomy" id="768065"/>
    <lineage>
        <taxon>Archaea</taxon>
        <taxon>Methanobacteriati</taxon>
        <taxon>Methanobacteriota</taxon>
        <taxon>Stenosarchaea group</taxon>
        <taxon>Halobacteria</taxon>
        <taxon>Halobacteriales</taxon>
        <taxon>Haloferacaceae</taxon>
        <taxon>Haloquadratum</taxon>
    </lineage>
</organism>
<dbReference type="HOGENOM" id="CLU_092684_1_0_2"/>
<dbReference type="KEGG" id="hwc:Hqrw_1773"/>
<sequence length="199" mass="21313">MTEPLTIRLNAGKLYAVDAPDAFSARENFDIELQNMGESVHVHLRFDEKLSQGARLPEVNHYVKADDNRRVGVRVSPHQYPIEGELTVASGYGSKTDCVTVTIAAPESNVDETTEAGENKEASDTEDNTILTRGWKWIRSQNNIGTEIGGIAAVGGLSVIALFIAVSIAIIIPNSVTVLLVGTVFGVVVAVALGLLLDI</sequence>
<keyword evidence="1" id="KW-0812">Transmembrane</keyword>
<keyword evidence="1" id="KW-0472">Membrane</keyword>
<feature type="transmembrane region" description="Helical" evidence="1">
    <location>
        <begin position="148"/>
        <end position="172"/>
    </location>
</feature>
<dbReference type="OrthoDB" id="282430at2157"/>
<dbReference type="Proteomes" id="UP000007954">
    <property type="component" value="Chromosome"/>
</dbReference>
<dbReference type="GeneID" id="12446465"/>
<gene>
    <name evidence="2" type="ordered locus">Hqrw_1773</name>
</gene>